<dbReference type="EMBL" id="JAPFFF010000002">
    <property type="protein sequence ID" value="KAK8895920.1"/>
    <property type="molecule type" value="Genomic_DNA"/>
</dbReference>
<evidence type="ECO:0000313" key="3">
    <source>
        <dbReference type="EMBL" id="KAK8895920.1"/>
    </source>
</evidence>
<protein>
    <recommendedName>
        <fullName evidence="2">HNH nuclease domain-containing protein</fullName>
    </recommendedName>
</protein>
<gene>
    <name evidence="3" type="ORF">M9Y10_013806</name>
</gene>
<feature type="coiled-coil region" evidence="1">
    <location>
        <begin position="4"/>
        <end position="70"/>
    </location>
</feature>
<organism evidence="3 4">
    <name type="scientific">Tritrichomonas musculus</name>
    <dbReference type="NCBI Taxonomy" id="1915356"/>
    <lineage>
        <taxon>Eukaryota</taxon>
        <taxon>Metamonada</taxon>
        <taxon>Parabasalia</taxon>
        <taxon>Tritrichomonadida</taxon>
        <taxon>Tritrichomonadidae</taxon>
        <taxon>Tritrichomonas</taxon>
    </lineage>
</organism>
<keyword evidence="1" id="KW-0175">Coiled coil</keyword>
<dbReference type="Pfam" id="PF13392">
    <property type="entry name" value="HNH_3"/>
    <property type="match status" value="1"/>
</dbReference>
<keyword evidence="4" id="KW-1185">Reference proteome</keyword>
<evidence type="ECO:0000256" key="1">
    <source>
        <dbReference type="SAM" id="Coils"/>
    </source>
</evidence>
<evidence type="ECO:0000259" key="2">
    <source>
        <dbReference type="Pfam" id="PF13392"/>
    </source>
</evidence>
<proteinExistence type="predicted"/>
<reference evidence="3 4" key="1">
    <citation type="submission" date="2024-04" db="EMBL/GenBank/DDBJ databases">
        <title>Tritrichomonas musculus Genome.</title>
        <authorList>
            <person name="Alves-Ferreira E."/>
            <person name="Grigg M."/>
            <person name="Lorenzi H."/>
            <person name="Galac M."/>
        </authorList>
    </citation>
    <scope>NUCLEOTIDE SEQUENCE [LARGE SCALE GENOMIC DNA]</scope>
    <source>
        <strain evidence="3 4">EAF2021</strain>
    </source>
</reference>
<dbReference type="Gene3D" id="3.90.75.20">
    <property type="match status" value="1"/>
</dbReference>
<feature type="domain" description="HNH nuclease" evidence="2">
    <location>
        <begin position="138"/>
        <end position="181"/>
    </location>
</feature>
<accession>A0ABR2KXV2</accession>
<comment type="caution">
    <text evidence="3">The sequence shown here is derived from an EMBL/GenBank/DDBJ whole genome shotgun (WGS) entry which is preliminary data.</text>
</comment>
<dbReference type="Proteomes" id="UP001470230">
    <property type="component" value="Unassembled WGS sequence"/>
</dbReference>
<sequence>MNQGVDYEKLLQDAIHEIQKLREENEKLKEEIKQLNEALYENDDWNAGIISNLKNEMKELKKRVENLENTVDYDDTVYPEAETEKEAQWFDLKTDGDYEIKNIYPYDIRKKSDKKSATECVDKCSGYIKVSLNQKSHQKHRIIAQHFIPNPDHLPKVDHIDHDRTNYNTKNLRWVSTSDNNKNRSSSKGVVYEYVDTIPDDAMKVDTYGKHTFDNYFFYDNVFYFYTGINYRKLYINEDKWGNKRVSLINEEGKNVNVYYSKFKREHDIPIE</sequence>
<evidence type="ECO:0000313" key="4">
    <source>
        <dbReference type="Proteomes" id="UP001470230"/>
    </source>
</evidence>
<dbReference type="InterPro" id="IPR003615">
    <property type="entry name" value="HNH_nuc"/>
</dbReference>
<dbReference type="InterPro" id="IPR044925">
    <property type="entry name" value="His-Me_finger_sf"/>
</dbReference>
<dbReference type="SUPFAM" id="SSF54060">
    <property type="entry name" value="His-Me finger endonucleases"/>
    <property type="match status" value="1"/>
</dbReference>
<name>A0ABR2KXV2_9EUKA</name>